<dbReference type="Proteomes" id="UP000787568">
    <property type="component" value="Unassembled WGS sequence"/>
</dbReference>
<comment type="caution">
    <text evidence="2">The sequence shown here is derived from an EMBL/GenBank/DDBJ whole genome shotgun (WGS) entry which is preliminary data.</text>
</comment>
<keyword evidence="1" id="KW-0472">Membrane</keyword>
<dbReference type="EMBL" id="JAEEFW010000005">
    <property type="protein sequence ID" value="MBU4634047.1"/>
    <property type="molecule type" value="Genomic_DNA"/>
</dbReference>
<organism evidence="2 3">
    <name type="scientific">Pseudomonas chlororaphis subsp. aurantiaca</name>
    <dbReference type="NCBI Taxonomy" id="86192"/>
    <lineage>
        <taxon>Bacteria</taxon>
        <taxon>Pseudomonadati</taxon>
        <taxon>Pseudomonadota</taxon>
        <taxon>Gammaproteobacteria</taxon>
        <taxon>Pseudomonadales</taxon>
        <taxon>Pseudomonadaceae</taxon>
        <taxon>Pseudomonas</taxon>
    </lineage>
</organism>
<keyword evidence="1" id="KW-0812">Transmembrane</keyword>
<protein>
    <submittedName>
        <fullName evidence="2">Uncharacterized protein</fullName>
    </submittedName>
</protein>
<keyword evidence="1" id="KW-1133">Transmembrane helix</keyword>
<accession>A0AAJ0ZJU4</accession>
<feature type="transmembrane region" description="Helical" evidence="1">
    <location>
        <begin position="78"/>
        <end position="96"/>
    </location>
</feature>
<sequence length="102" mass="11757">MAVLCLFLLSTVVILLNAVLSRFFGGVQAWQAWRIDHYWHLLAWRLVLYTGLAIAWFKTKARLPEQEAKVNQKRLLKVEILVVLLVLLIELSKLVLQAGDEM</sequence>
<proteinExistence type="predicted"/>
<reference evidence="2" key="1">
    <citation type="submission" date="2020-12" db="EMBL/GenBank/DDBJ databases">
        <title>Generalized mutagenesis with transposon Tn5. A laboratory procedure for the identification of genes responsible for a bacterial phenotype and its regulation, illustrated with phenazine production in Pseudomonas chlororaphis.</title>
        <authorList>
            <person name="Muzio F."/>
            <person name="Sobrero P."/>
            <person name="Agaras B."/>
            <person name="Valverde C."/>
        </authorList>
    </citation>
    <scope>NUCLEOTIDE SEQUENCE</scope>
    <source>
        <strain evidence="2">SMMP3</strain>
    </source>
</reference>
<name>A0AAJ0ZJU4_9PSED</name>
<dbReference type="AlphaFoldDB" id="A0AAJ0ZJU4"/>
<gene>
    <name evidence="2" type="ORF">I8747_14710</name>
</gene>
<evidence type="ECO:0000313" key="2">
    <source>
        <dbReference type="EMBL" id="MBU4634047.1"/>
    </source>
</evidence>
<evidence type="ECO:0000256" key="1">
    <source>
        <dbReference type="SAM" id="Phobius"/>
    </source>
</evidence>
<feature type="transmembrane region" description="Helical" evidence="1">
    <location>
        <begin position="37"/>
        <end position="57"/>
    </location>
</feature>
<evidence type="ECO:0000313" key="3">
    <source>
        <dbReference type="Proteomes" id="UP000787568"/>
    </source>
</evidence>